<protein>
    <recommendedName>
        <fullName evidence="1">GUN4-like domain-containing protein</fullName>
    </recommendedName>
</protein>
<dbReference type="SUPFAM" id="SSF140869">
    <property type="entry name" value="GUN4-like"/>
    <property type="match status" value="1"/>
</dbReference>
<evidence type="ECO:0000313" key="3">
    <source>
        <dbReference type="Proteomes" id="UP000271624"/>
    </source>
</evidence>
<feature type="domain" description="GUN4-like" evidence="1">
    <location>
        <begin position="9"/>
        <end position="129"/>
    </location>
</feature>
<dbReference type="RefSeq" id="WP_158632752.1">
    <property type="nucleotide sequence ID" value="NZ_RSCL01000001.1"/>
</dbReference>
<dbReference type="Gene3D" id="1.25.40.620">
    <property type="match status" value="1"/>
</dbReference>
<evidence type="ECO:0000313" key="2">
    <source>
        <dbReference type="EMBL" id="RUT09984.1"/>
    </source>
</evidence>
<dbReference type="AlphaFoldDB" id="A0A3S1CWB3"/>
<gene>
    <name evidence="2" type="ORF">DSM106972_004790</name>
</gene>
<dbReference type="PANTHER" id="PTHR34800:SF1">
    <property type="entry name" value="TETRAPYRROLE-BINDING PROTEIN, CHLOROPLASTIC"/>
    <property type="match status" value="1"/>
</dbReference>
<proteinExistence type="predicted"/>
<dbReference type="EMBL" id="RSCL01000001">
    <property type="protein sequence ID" value="RUT09984.1"/>
    <property type="molecule type" value="Genomic_DNA"/>
</dbReference>
<dbReference type="Proteomes" id="UP000271624">
    <property type="component" value="Unassembled WGS sequence"/>
</dbReference>
<organism evidence="2 3">
    <name type="scientific">Dulcicalothrix desertica PCC 7102</name>
    <dbReference type="NCBI Taxonomy" id="232991"/>
    <lineage>
        <taxon>Bacteria</taxon>
        <taxon>Bacillati</taxon>
        <taxon>Cyanobacteriota</taxon>
        <taxon>Cyanophyceae</taxon>
        <taxon>Nostocales</taxon>
        <taxon>Calotrichaceae</taxon>
        <taxon>Dulcicalothrix</taxon>
    </lineage>
</organism>
<name>A0A3S1CWB3_9CYAN</name>
<dbReference type="InterPro" id="IPR008629">
    <property type="entry name" value="GUN4-like"/>
</dbReference>
<dbReference type="OrthoDB" id="7915178at2"/>
<comment type="caution">
    <text evidence="2">The sequence shown here is derived from an EMBL/GenBank/DDBJ whole genome shotgun (WGS) entry which is preliminary data.</text>
</comment>
<dbReference type="Pfam" id="PF05419">
    <property type="entry name" value="GUN4"/>
    <property type="match status" value="1"/>
</dbReference>
<dbReference type="InterPro" id="IPR037215">
    <property type="entry name" value="GUN4-like_sf"/>
</dbReference>
<evidence type="ECO:0000259" key="1">
    <source>
        <dbReference type="Pfam" id="PF05419"/>
    </source>
</evidence>
<dbReference type="GO" id="GO:0046906">
    <property type="term" value="F:tetrapyrrole binding"/>
    <property type="evidence" value="ECO:0007669"/>
    <property type="project" value="TreeGrafter"/>
</dbReference>
<accession>A0A3S1CWB3</accession>
<reference evidence="2" key="2">
    <citation type="journal article" date="2019" name="Genome Biol. Evol.">
        <title>Day and night: Metabolic profiles and evolutionary relationships of six axenic non-marine cyanobacteria.</title>
        <authorList>
            <person name="Will S.E."/>
            <person name="Henke P."/>
            <person name="Boedeker C."/>
            <person name="Huang S."/>
            <person name="Brinkmann H."/>
            <person name="Rohde M."/>
            <person name="Jarek M."/>
            <person name="Friedl T."/>
            <person name="Seufert S."/>
            <person name="Schumacher M."/>
            <person name="Overmann J."/>
            <person name="Neumann-Schaal M."/>
            <person name="Petersen J."/>
        </authorList>
    </citation>
    <scope>NUCLEOTIDE SEQUENCE [LARGE SCALE GENOMIC DNA]</scope>
    <source>
        <strain evidence="2">PCC 7102</strain>
    </source>
</reference>
<keyword evidence="3" id="KW-1185">Reference proteome</keyword>
<reference evidence="2" key="1">
    <citation type="submission" date="2018-12" db="EMBL/GenBank/DDBJ databases">
        <authorList>
            <person name="Will S."/>
            <person name="Neumann-Schaal M."/>
            <person name="Henke P."/>
        </authorList>
    </citation>
    <scope>NUCLEOTIDE SEQUENCE</scope>
    <source>
        <strain evidence="2">PCC 7102</strain>
    </source>
</reference>
<dbReference type="Gene3D" id="1.10.10.1770">
    <property type="entry name" value="Gun4-like"/>
    <property type="match status" value="1"/>
</dbReference>
<sequence>MGITHQLISDVGVNYDSLAKLLASKMWRQADEETRALMLKISRRVDAGWLREEDFASFPCSDLDTIDYLWTYYSSTRFGFTVQSRIWDNTQQDYIKFSNAVGWRPKGNWQRYPQLQFNLQAPTGHLPAAPFYKTGDDIAIGWAATLAPKLIQCLEESF</sequence>
<dbReference type="CDD" id="cd16383">
    <property type="entry name" value="GUN4"/>
    <property type="match status" value="1"/>
</dbReference>
<dbReference type="PANTHER" id="PTHR34800">
    <property type="entry name" value="TETRAPYRROLE-BINDING PROTEIN, CHLOROPLASTIC"/>
    <property type="match status" value="1"/>
</dbReference>